<dbReference type="SUPFAM" id="SSF56214">
    <property type="entry name" value="4'-phosphopantetheinyl transferase"/>
    <property type="match status" value="1"/>
</dbReference>
<dbReference type="OrthoDB" id="9808281at2"/>
<evidence type="ECO:0000313" key="4">
    <source>
        <dbReference type="Proteomes" id="UP000239990"/>
    </source>
</evidence>
<accession>A0A2S5GJX3</accession>
<evidence type="ECO:0000256" key="1">
    <source>
        <dbReference type="ARBA" id="ARBA00022679"/>
    </source>
</evidence>
<dbReference type="InterPro" id="IPR037143">
    <property type="entry name" value="4-PPantetheinyl_Trfase_dom_sf"/>
</dbReference>
<gene>
    <name evidence="3" type="ORF">C4E15_25480</name>
</gene>
<comment type="caution">
    <text evidence="3">The sequence shown here is derived from an EMBL/GenBank/DDBJ whole genome shotgun (WGS) entry which is preliminary data.</text>
</comment>
<dbReference type="Pfam" id="PF01648">
    <property type="entry name" value="ACPS"/>
    <property type="match status" value="1"/>
</dbReference>
<keyword evidence="3" id="KW-0418">Kinase</keyword>
<dbReference type="GO" id="GO:0000287">
    <property type="term" value="F:magnesium ion binding"/>
    <property type="evidence" value="ECO:0007669"/>
    <property type="project" value="InterPro"/>
</dbReference>
<dbReference type="Gene3D" id="3.90.470.20">
    <property type="entry name" value="4'-phosphopantetheinyl transferase domain"/>
    <property type="match status" value="2"/>
</dbReference>
<feature type="domain" description="4'-phosphopantetheinyl transferase" evidence="2">
    <location>
        <begin position="83"/>
        <end position="171"/>
    </location>
</feature>
<evidence type="ECO:0000313" key="3">
    <source>
        <dbReference type="EMBL" id="PPA73380.1"/>
    </source>
</evidence>
<name>A0A2S5GJX3_9BURK</name>
<keyword evidence="1" id="KW-0808">Transferase</keyword>
<dbReference type="Proteomes" id="UP000239990">
    <property type="component" value="Unassembled WGS sequence"/>
</dbReference>
<reference evidence="3 4" key="1">
    <citation type="submission" date="2018-02" db="EMBL/GenBank/DDBJ databases">
        <title>Draft Genome of Achromobacter spanius stain 6.</title>
        <authorList>
            <person name="Gunasekera T.S."/>
            <person name="Radwan O."/>
            <person name="Ruiz O.N."/>
        </authorList>
    </citation>
    <scope>NUCLEOTIDE SEQUENCE [LARGE SCALE GENOMIC DNA]</scope>
    <source>
        <strain evidence="3 4">6</strain>
    </source>
</reference>
<dbReference type="EMBL" id="PREU01000015">
    <property type="protein sequence ID" value="PPA73380.1"/>
    <property type="molecule type" value="Genomic_DNA"/>
</dbReference>
<organism evidence="3 4">
    <name type="scientific">Achromobacter spanius</name>
    <dbReference type="NCBI Taxonomy" id="217203"/>
    <lineage>
        <taxon>Bacteria</taxon>
        <taxon>Pseudomonadati</taxon>
        <taxon>Pseudomonadota</taxon>
        <taxon>Betaproteobacteria</taxon>
        <taxon>Burkholderiales</taxon>
        <taxon>Alcaligenaceae</taxon>
        <taxon>Achromobacter</taxon>
    </lineage>
</organism>
<evidence type="ECO:0000259" key="2">
    <source>
        <dbReference type="Pfam" id="PF01648"/>
    </source>
</evidence>
<protein>
    <submittedName>
        <fullName evidence="3">4-diphosphocytidyl-2C-methyl-D-erythritol kinase</fullName>
    </submittedName>
</protein>
<dbReference type="GO" id="GO:0008897">
    <property type="term" value="F:holo-[acyl-carrier-protein] synthase activity"/>
    <property type="evidence" value="ECO:0007669"/>
    <property type="project" value="InterPro"/>
</dbReference>
<sequence>MEIQELFMYWADKSAAELYRVQDLSENDALLAPARSGPKAREDWRVSRALLHDVRRSTPAGGVTSLSHSGGHAVCARAPDGWAVGADLERLRTRDFAALAAWVCSTEEAVALAALEGPAQCHRFYLLWTLKEALIKAAKLAFPADMATVGLTRDGDGTWRLRAPPGPWQAASWMVGDAWMASAVWQGPDPATRYPIWRGGAGCALPALTLVGEWRRDID</sequence>
<dbReference type="AlphaFoldDB" id="A0A2S5GJX3"/>
<proteinExistence type="predicted"/>
<dbReference type="GO" id="GO:0016301">
    <property type="term" value="F:kinase activity"/>
    <property type="evidence" value="ECO:0007669"/>
    <property type="project" value="UniProtKB-KW"/>
</dbReference>
<dbReference type="InterPro" id="IPR008278">
    <property type="entry name" value="4-PPantetheinyl_Trfase_dom"/>
</dbReference>